<accession>A0A421H0F6</accession>
<dbReference type="AlphaFoldDB" id="A0A421H0F6"/>
<dbReference type="SMART" id="SM00320">
    <property type="entry name" value="WD40"/>
    <property type="match status" value="2"/>
</dbReference>
<dbReference type="EMBL" id="MAYM02000298">
    <property type="protein sequence ID" value="RLN44283.1"/>
    <property type="molecule type" value="Genomic_DNA"/>
</dbReference>
<dbReference type="Proteomes" id="UP000785171">
    <property type="component" value="Unassembled WGS sequence"/>
</dbReference>
<reference evidence="2" key="3">
    <citation type="submission" date="2020-06" db="EMBL/GenBank/DDBJ databases">
        <authorList>
            <person name="Studholme D.J."/>
        </authorList>
    </citation>
    <scope>NUCLEOTIDE SEQUENCE</scope>
    <source>
        <strain evidence="2">NZFS 2646</strain>
        <strain evidence="3">NZFS 3630</strain>
    </source>
</reference>
<organism evidence="5 6">
    <name type="scientific">Phytophthora kernoviae</name>
    <dbReference type="NCBI Taxonomy" id="325452"/>
    <lineage>
        <taxon>Eukaryota</taxon>
        <taxon>Sar</taxon>
        <taxon>Stramenopiles</taxon>
        <taxon>Oomycota</taxon>
        <taxon>Peronosporomycetes</taxon>
        <taxon>Peronosporales</taxon>
        <taxon>Peronosporaceae</taxon>
        <taxon>Phytophthora</taxon>
    </lineage>
</organism>
<dbReference type="InterPro" id="IPR052779">
    <property type="entry name" value="WDR62"/>
</dbReference>
<evidence type="ECO:0000313" key="7">
    <source>
        <dbReference type="Proteomes" id="UP000285883"/>
    </source>
</evidence>
<protein>
    <recommendedName>
        <fullName evidence="8">Autophagy-related protein 16 domain-containing protein</fullName>
    </recommendedName>
</protein>
<dbReference type="InterPro" id="IPR015943">
    <property type="entry name" value="WD40/YVTN_repeat-like_dom_sf"/>
</dbReference>
<name>A0A421H0F6_9STRA</name>
<evidence type="ECO:0000313" key="2">
    <source>
        <dbReference type="EMBL" id="KAG2531572.1"/>
    </source>
</evidence>
<comment type="caution">
    <text evidence="5">The sequence shown here is derived from an EMBL/GenBank/DDBJ whole genome shotgun (WGS) entry which is preliminary data.</text>
</comment>
<dbReference type="Pfam" id="PF00400">
    <property type="entry name" value="WD40"/>
    <property type="match status" value="2"/>
</dbReference>
<dbReference type="Proteomes" id="UP000285624">
    <property type="component" value="Unassembled WGS sequence"/>
</dbReference>
<sequence>MAALPPLSALGPPLDGELRDPTLEELFTAPARALPDEIQELPAEDTACTFCGVSYFVFAEVQTLQNTVKQYKKTFRQFVQFMERERQEAKLLRQNVTELKNRFSQLVVSCSTTTKQLAEQSEEHHKASKEALEQLQKIQQELLETQSVSRELQLLSKRNEDELKMAGLLTEQKLRNEILHLSGQVENCKLMSESQQAAFTAEQDRGRQTIRDLEIKLAESQADWTAAERQIVNERDILKQKLLTTTERVDQEVATAQKLQTELTVIREELTRVVNASEAEHKSSSQMNSEIIQLKHQLQGHEKSRVQLLSENGRFKEERDKNQEELTVIRRRADYLQGQLAVASSSVEKVKNDYAYEAKQHAEAAKAAGPQSQIAWQNKSLGARNRHDEVSSNQDCHDSDNEKLIEQLQLTVKQKDREISLLQQTVHRECLERTSLLDRLRSGKVLPEMCTLSNAMVAVNPVSGELAYAAGCIVVIYNLRRNKQVRYYRVDKCVACLCFSPNGQFLAIGEKGYLPAITIWDGTDGTLCAELQRHQYGVACMAFSKDGRVLLTAGLVHDQHLYAWELTLKQKETSRRYEVTAVGCAVVEDKILAADYCEAGNFFVTVGERHFKVRQDRYAGDYNVLLY</sequence>
<reference evidence="2" key="1">
    <citation type="journal article" date="2015" name="Genom Data">
        <title>Genome sequences of six Phytophthora species associated with forests in New Zealand.</title>
        <authorList>
            <person name="Studholme D.J."/>
            <person name="McDougal R.L."/>
            <person name="Sambles C."/>
            <person name="Hansen E."/>
            <person name="Hardy G."/>
            <person name="Grant M."/>
            <person name="Ganley R.J."/>
            <person name="Williams N.M."/>
        </authorList>
    </citation>
    <scope>NUCLEOTIDE SEQUENCE</scope>
    <source>
        <strain evidence="2">NZFS 2646</strain>
        <strain evidence="3">NZFS 3630</strain>
    </source>
</reference>
<dbReference type="EMBL" id="JPWV03000010">
    <property type="protein sequence ID" value="KAG2531572.1"/>
    <property type="molecule type" value="Genomic_DNA"/>
</dbReference>
<dbReference type="InterPro" id="IPR036322">
    <property type="entry name" value="WD40_repeat_dom_sf"/>
</dbReference>
<evidence type="ECO:0000313" key="6">
    <source>
        <dbReference type="Proteomes" id="UP000285624"/>
    </source>
</evidence>
<feature type="coiled-coil region" evidence="1">
    <location>
        <begin position="79"/>
        <end position="148"/>
    </location>
</feature>
<evidence type="ECO:0000313" key="3">
    <source>
        <dbReference type="EMBL" id="KAG2532489.1"/>
    </source>
</evidence>
<dbReference type="EMBL" id="MBDN02000018">
    <property type="protein sequence ID" value="RLN84491.1"/>
    <property type="molecule type" value="Genomic_DNA"/>
</dbReference>
<dbReference type="Proteomes" id="UP000792063">
    <property type="component" value="Unassembled WGS sequence"/>
</dbReference>
<proteinExistence type="predicted"/>
<dbReference type="PANTHER" id="PTHR45589">
    <property type="entry name" value="WD REPEAT DOMAIN 62, ISOFORM G"/>
    <property type="match status" value="1"/>
</dbReference>
<evidence type="ECO:0008006" key="8">
    <source>
        <dbReference type="Google" id="ProtNLM"/>
    </source>
</evidence>
<dbReference type="InterPro" id="IPR001680">
    <property type="entry name" value="WD40_rpt"/>
</dbReference>
<dbReference type="SUPFAM" id="SSF50978">
    <property type="entry name" value="WD40 repeat-like"/>
    <property type="match status" value="1"/>
</dbReference>
<evidence type="ECO:0000256" key="1">
    <source>
        <dbReference type="SAM" id="Coils"/>
    </source>
</evidence>
<reference evidence="6 7" key="2">
    <citation type="submission" date="2018-07" db="EMBL/GenBank/DDBJ databases">
        <title>Genome sequencing of oomycete isolates from Chile give support for New Zealand origin for Phytophthora kernoviae and make available the first Nothophytophthora sp. genome.</title>
        <authorList>
            <person name="Studholme D.J."/>
            <person name="Sanfuentes E."/>
            <person name="Panda P."/>
            <person name="Hill R."/>
            <person name="Sambles C."/>
            <person name="Grant M."/>
            <person name="Williams N.M."/>
            <person name="Mcdougal R.L."/>
        </authorList>
    </citation>
    <scope>NUCLEOTIDE SEQUENCE [LARGE SCALE GENOMIC DNA]</scope>
    <source>
        <strain evidence="4">Chile2</strain>
        <strain evidence="5">Chile4</strain>
    </source>
</reference>
<evidence type="ECO:0000313" key="4">
    <source>
        <dbReference type="EMBL" id="RLN44283.1"/>
    </source>
</evidence>
<keyword evidence="6" id="KW-1185">Reference proteome</keyword>
<gene>
    <name evidence="4" type="ORF">BBI17_001106</name>
    <name evidence="5" type="ORF">BBO99_00001283</name>
    <name evidence="2" type="ORF">JM16_001034</name>
    <name evidence="3" type="ORF">JM18_001116</name>
</gene>
<dbReference type="PANTHER" id="PTHR45589:SF1">
    <property type="entry name" value="WD REPEAT DOMAIN 62, ISOFORM G"/>
    <property type="match status" value="1"/>
</dbReference>
<dbReference type="EMBL" id="JPWU03000010">
    <property type="protein sequence ID" value="KAG2532489.1"/>
    <property type="molecule type" value="Genomic_DNA"/>
</dbReference>
<dbReference type="Gene3D" id="2.130.10.10">
    <property type="entry name" value="YVTN repeat-like/Quinoprotein amine dehydrogenase"/>
    <property type="match status" value="1"/>
</dbReference>
<evidence type="ECO:0000313" key="5">
    <source>
        <dbReference type="EMBL" id="RLN84491.1"/>
    </source>
</evidence>
<keyword evidence="1" id="KW-0175">Coiled coil</keyword>
<dbReference type="Proteomes" id="UP000285883">
    <property type="component" value="Unassembled WGS sequence"/>
</dbReference>